<protein>
    <submittedName>
        <fullName evidence="2">Uncharacterized protein</fullName>
    </submittedName>
</protein>
<feature type="region of interest" description="Disordered" evidence="1">
    <location>
        <begin position="49"/>
        <end position="77"/>
    </location>
</feature>
<name>A0A2Z6LN88_TRISU</name>
<feature type="compositionally biased region" description="Polar residues" evidence="1">
    <location>
        <begin position="49"/>
        <end position="60"/>
    </location>
</feature>
<organism evidence="2 3">
    <name type="scientific">Trifolium subterraneum</name>
    <name type="common">Subterranean clover</name>
    <dbReference type="NCBI Taxonomy" id="3900"/>
    <lineage>
        <taxon>Eukaryota</taxon>
        <taxon>Viridiplantae</taxon>
        <taxon>Streptophyta</taxon>
        <taxon>Embryophyta</taxon>
        <taxon>Tracheophyta</taxon>
        <taxon>Spermatophyta</taxon>
        <taxon>Magnoliopsida</taxon>
        <taxon>eudicotyledons</taxon>
        <taxon>Gunneridae</taxon>
        <taxon>Pentapetalae</taxon>
        <taxon>rosids</taxon>
        <taxon>fabids</taxon>
        <taxon>Fabales</taxon>
        <taxon>Fabaceae</taxon>
        <taxon>Papilionoideae</taxon>
        <taxon>50 kb inversion clade</taxon>
        <taxon>NPAAA clade</taxon>
        <taxon>Hologalegina</taxon>
        <taxon>IRL clade</taxon>
        <taxon>Trifolieae</taxon>
        <taxon>Trifolium</taxon>
    </lineage>
</organism>
<sequence length="77" mass="8560">MQERLVTRFSGPDKGWKPAFLNPDRPIRVREENSQDLWLIDGELPTSTGAASSLMKSSPGCSRAKISPEEKTFILPS</sequence>
<keyword evidence="3" id="KW-1185">Reference proteome</keyword>
<evidence type="ECO:0000313" key="3">
    <source>
        <dbReference type="Proteomes" id="UP000242715"/>
    </source>
</evidence>
<accession>A0A2Z6LN88</accession>
<evidence type="ECO:0000313" key="2">
    <source>
        <dbReference type="EMBL" id="GAU19294.1"/>
    </source>
</evidence>
<reference evidence="3" key="1">
    <citation type="journal article" date="2017" name="Front. Plant Sci.">
        <title>Climate Clever Clovers: New Paradigm to Reduce the Environmental Footprint of Ruminants by Breeding Low Methanogenic Forages Utilizing Haplotype Variation.</title>
        <authorList>
            <person name="Kaur P."/>
            <person name="Appels R."/>
            <person name="Bayer P.E."/>
            <person name="Keeble-Gagnere G."/>
            <person name="Wang J."/>
            <person name="Hirakawa H."/>
            <person name="Shirasawa K."/>
            <person name="Vercoe P."/>
            <person name="Stefanova K."/>
            <person name="Durmic Z."/>
            <person name="Nichols P."/>
            <person name="Revell C."/>
            <person name="Isobe S.N."/>
            <person name="Edwards D."/>
            <person name="Erskine W."/>
        </authorList>
    </citation>
    <scope>NUCLEOTIDE SEQUENCE [LARGE SCALE GENOMIC DNA]</scope>
    <source>
        <strain evidence="3">cv. Daliak</strain>
    </source>
</reference>
<dbReference type="AlphaFoldDB" id="A0A2Z6LN88"/>
<dbReference type="Proteomes" id="UP000242715">
    <property type="component" value="Unassembled WGS sequence"/>
</dbReference>
<feature type="compositionally biased region" description="Basic and acidic residues" evidence="1">
    <location>
        <begin position="66"/>
        <end position="77"/>
    </location>
</feature>
<dbReference type="EMBL" id="DF973197">
    <property type="protein sequence ID" value="GAU19294.1"/>
    <property type="molecule type" value="Genomic_DNA"/>
</dbReference>
<evidence type="ECO:0000256" key="1">
    <source>
        <dbReference type="SAM" id="MobiDB-lite"/>
    </source>
</evidence>
<proteinExistence type="predicted"/>
<gene>
    <name evidence="2" type="ORF">TSUD_335800</name>
</gene>